<organism evidence="2">
    <name type="scientific">Mileewa lamellata</name>
    <dbReference type="NCBI Taxonomy" id="2984022"/>
    <lineage>
        <taxon>Eukaryota</taxon>
        <taxon>Metazoa</taxon>
        <taxon>Ecdysozoa</taxon>
        <taxon>Arthropoda</taxon>
        <taxon>Hexapoda</taxon>
        <taxon>Insecta</taxon>
        <taxon>Pterygota</taxon>
        <taxon>Neoptera</taxon>
        <taxon>Paraneoptera</taxon>
        <taxon>Hemiptera</taxon>
        <taxon>Auchenorrhyncha</taxon>
        <taxon>Membracoidea</taxon>
        <taxon>Cicadellidae</taxon>
        <taxon>Cicadellinae</taxon>
        <taxon>Mileewini</taxon>
        <taxon>Mileewa</taxon>
    </lineage>
</organism>
<geneLocation type="mitochondrion" evidence="2"/>
<dbReference type="AlphaFoldDB" id="A0A977TM97"/>
<keyword evidence="2" id="KW-0496">Mitochondrion</keyword>
<sequence>MPQMSPMWWMSLMLMTIFMMFLLNSMLYFNMNKIKMQMKKFITPKNNWKW</sequence>
<protein>
    <submittedName>
        <fullName evidence="2">ATP synthase F0 subunit 8</fullName>
    </submittedName>
</protein>
<dbReference type="GeneID" id="76336908"/>
<evidence type="ECO:0000256" key="1">
    <source>
        <dbReference type="SAM" id="Phobius"/>
    </source>
</evidence>
<dbReference type="EMBL" id="ON464172">
    <property type="protein sequence ID" value="UXX17543.1"/>
    <property type="molecule type" value="Genomic_DNA"/>
</dbReference>
<keyword evidence="1" id="KW-0472">Membrane</keyword>
<keyword evidence="1" id="KW-1133">Transmembrane helix</keyword>
<dbReference type="RefSeq" id="YP_010531284.1">
    <property type="nucleotide sequence ID" value="NC_067806.1"/>
</dbReference>
<evidence type="ECO:0000313" key="2">
    <source>
        <dbReference type="EMBL" id="UXX17543.1"/>
    </source>
</evidence>
<proteinExistence type="predicted"/>
<accession>A0A977TM97</accession>
<feature type="transmembrane region" description="Helical" evidence="1">
    <location>
        <begin position="6"/>
        <end position="29"/>
    </location>
</feature>
<name>A0A977TM97_9HEMI</name>
<keyword evidence="1" id="KW-0812">Transmembrane</keyword>
<reference evidence="2" key="1">
    <citation type="submission" date="2022-05" db="EMBL/GenBank/DDBJ databases">
        <title>Characterization and Phylogenetic Implications of Newly Sequenced Mitogenomes of Five Processina and Mileewa Species from China (Hemiptera: Cicadellidae: Mileewinae).</title>
        <authorList>
            <person name="He H."/>
            <person name="Yang M."/>
        </authorList>
    </citation>
    <scope>NUCLEOTIDE SEQUENCE</scope>
</reference>
<gene>
    <name evidence="2" type="primary">ATP8</name>
</gene>
<dbReference type="CTD" id="4509"/>